<reference evidence="9 10" key="1">
    <citation type="journal article" date="2017" name="Biotechnol. Biofuels">
        <title>Differential beta-glucosidase expression as a function of carbon source availability in Talaromyces amestolkiae: a genomic and proteomic approach.</title>
        <authorList>
            <person name="de Eugenio L.I."/>
            <person name="Mendez-Liter J.A."/>
            <person name="Nieto-Dominguez M."/>
            <person name="Alonso L."/>
            <person name="Gil-Munoz J."/>
            <person name="Barriuso J."/>
            <person name="Prieto A."/>
            <person name="Martinez M.J."/>
        </authorList>
    </citation>
    <scope>NUCLEOTIDE SEQUENCE [LARGE SCALE GENOMIC DNA]</scope>
    <source>
        <strain evidence="9 10">CIB</strain>
    </source>
</reference>
<feature type="compositionally biased region" description="Polar residues" evidence="7">
    <location>
        <begin position="1"/>
        <end position="20"/>
    </location>
</feature>
<keyword evidence="3" id="KW-0677">Repeat</keyword>
<evidence type="ECO:0000256" key="5">
    <source>
        <dbReference type="ARBA" id="ARBA00022833"/>
    </source>
</evidence>
<gene>
    <name evidence="9" type="ORF">BHQ10_007901</name>
</gene>
<dbReference type="GO" id="GO:0000785">
    <property type="term" value="C:chromatin"/>
    <property type="evidence" value="ECO:0007669"/>
    <property type="project" value="TreeGrafter"/>
</dbReference>
<dbReference type="AlphaFoldDB" id="A0A364L7W9"/>
<evidence type="ECO:0000256" key="1">
    <source>
        <dbReference type="ARBA" id="ARBA00004123"/>
    </source>
</evidence>
<keyword evidence="4" id="KW-0863">Zinc-finger</keyword>
<proteinExistence type="predicted"/>
<feature type="region of interest" description="Disordered" evidence="7">
    <location>
        <begin position="657"/>
        <end position="693"/>
    </location>
</feature>
<keyword evidence="6" id="KW-0539">Nucleus</keyword>
<comment type="subcellular location">
    <subcellularLocation>
        <location evidence="1">Nucleus</location>
    </subcellularLocation>
</comment>
<dbReference type="STRING" id="1196081.A0A364L7W9"/>
<dbReference type="CDD" id="cd12148">
    <property type="entry name" value="fungal_TF_MHR"/>
    <property type="match status" value="1"/>
</dbReference>
<dbReference type="EMBL" id="MIKG01000017">
    <property type="protein sequence ID" value="RAO71889.1"/>
    <property type="molecule type" value="Genomic_DNA"/>
</dbReference>
<feature type="domain" description="Xylanolytic transcriptional activator regulatory" evidence="8">
    <location>
        <begin position="236"/>
        <end position="515"/>
    </location>
</feature>
<dbReference type="GO" id="GO:0005634">
    <property type="term" value="C:nucleus"/>
    <property type="evidence" value="ECO:0007669"/>
    <property type="project" value="UniProtKB-SubCell"/>
</dbReference>
<dbReference type="Pfam" id="PF04082">
    <property type="entry name" value="Fungal_trans"/>
    <property type="match status" value="1"/>
</dbReference>
<accession>A0A364L7W9</accession>
<dbReference type="PANTHER" id="PTHR40626:SF23">
    <property type="entry name" value="TRANSCRIPTION FACTOR WITH C2H2 AND ZN(2)-CYS(6) DNA BINDING DOMAIN (EUROFUNG)"/>
    <property type="match status" value="1"/>
</dbReference>
<dbReference type="RefSeq" id="XP_040736404.1">
    <property type="nucleotide sequence ID" value="XM_040880648.1"/>
</dbReference>
<evidence type="ECO:0000256" key="6">
    <source>
        <dbReference type="ARBA" id="ARBA00023242"/>
    </source>
</evidence>
<feature type="compositionally biased region" description="Polar residues" evidence="7">
    <location>
        <begin position="661"/>
        <end position="682"/>
    </location>
</feature>
<evidence type="ECO:0000256" key="4">
    <source>
        <dbReference type="ARBA" id="ARBA00022771"/>
    </source>
</evidence>
<organism evidence="9 10">
    <name type="scientific">Talaromyces amestolkiae</name>
    <dbReference type="NCBI Taxonomy" id="1196081"/>
    <lineage>
        <taxon>Eukaryota</taxon>
        <taxon>Fungi</taxon>
        <taxon>Dikarya</taxon>
        <taxon>Ascomycota</taxon>
        <taxon>Pezizomycotina</taxon>
        <taxon>Eurotiomycetes</taxon>
        <taxon>Eurotiomycetidae</taxon>
        <taxon>Eurotiales</taxon>
        <taxon>Trichocomaceae</taxon>
        <taxon>Talaromyces</taxon>
        <taxon>Talaromyces sect. Talaromyces</taxon>
    </lineage>
</organism>
<keyword evidence="5" id="KW-0862">Zinc</keyword>
<protein>
    <recommendedName>
        <fullName evidence="8">Xylanolytic transcriptional activator regulatory domain-containing protein</fullName>
    </recommendedName>
</protein>
<sequence length="804" mass="89829">MQSLRTSSGRTNISEATETTHAGDWLPLPTQLNNTLTSLENEVNINFEGPWAPYSLNLDAGLNEWTPGMLSGNWPYPQDVALEKRQFENTGITPQGPSGLERSLAQSCEMPSLDSSSQSTSVHSTAPELISSTLEPGGTRDVPVSSPPVVDGLYYAEGTVGRAAFNGLSRRSSRLQSTASEREGTSEASGFTSVSQEVFVPETVYDNLLCKVRAEHDSSSLGLDMPTRSEMEQYVQSYFEGFHATYPFLRNNPRQFVSSKSWILLLAVAVVGVRYTHEDRNEGSETSLSHLLDQIVSNRFIKTKSDDNEQAWIPGADALEASDLDLVTVQAGLLNCLLLLHSGRKNSVRRALDQRYRLIEACNQLKLLSAVESILAPDIEAANSGDVFARWFDEEARIRTGWMIWLLDSIVLYEFDGLSLLQIKDTKTPLPCHEEVWNRDPADMITNDKNRSVTLVDALDILRLRKKLPPNLGDLATIMLIFAICRRTRETGGIQHQTESNICSPAAKQQHRDPQVESAVQSASKWRNCACDCLDILHWDANATVARTRGWESATIFHLHLARLLILVPIRHIQRLAAPRHPDYSGYKTSKDYVIQWARLDKYKARLSLVHAGALFWHARRFSSRGLLEPFGIYAATLTIWAYSTYMHHTGREGVRMSAESVDQPQFDSSVPQYEPSYSTKRPQNDEGDVDSQPTVIQLDRPCDDEIVQLYVRLDSKISARMAGVGIIGEPSSPLRILKQGIRLLDGLEYKESSCRIDNLGSPVMIDFGWGISGSFSESLRSFLAAQRDQRQEVNCAEPYHSFS</sequence>
<comment type="caution">
    <text evidence="9">The sequence shown here is derived from an EMBL/GenBank/DDBJ whole genome shotgun (WGS) entry which is preliminary data.</text>
</comment>
<dbReference type="InterPro" id="IPR051059">
    <property type="entry name" value="VerF-like"/>
</dbReference>
<dbReference type="InterPro" id="IPR007219">
    <property type="entry name" value="XnlR_reg_dom"/>
</dbReference>
<evidence type="ECO:0000259" key="8">
    <source>
        <dbReference type="Pfam" id="PF04082"/>
    </source>
</evidence>
<keyword evidence="2" id="KW-0479">Metal-binding</keyword>
<dbReference type="GO" id="GO:0000981">
    <property type="term" value="F:DNA-binding transcription factor activity, RNA polymerase II-specific"/>
    <property type="evidence" value="ECO:0007669"/>
    <property type="project" value="InterPro"/>
</dbReference>
<dbReference type="GeneID" id="63797116"/>
<evidence type="ECO:0000256" key="2">
    <source>
        <dbReference type="ARBA" id="ARBA00022723"/>
    </source>
</evidence>
<feature type="region of interest" description="Disordered" evidence="7">
    <location>
        <begin position="171"/>
        <end position="190"/>
    </location>
</feature>
<name>A0A364L7W9_TALAM</name>
<evidence type="ECO:0000313" key="9">
    <source>
        <dbReference type="EMBL" id="RAO71889.1"/>
    </source>
</evidence>
<dbReference type="GO" id="GO:0006351">
    <property type="term" value="P:DNA-templated transcription"/>
    <property type="evidence" value="ECO:0007669"/>
    <property type="project" value="InterPro"/>
</dbReference>
<feature type="region of interest" description="Disordered" evidence="7">
    <location>
        <begin position="89"/>
        <end position="143"/>
    </location>
</feature>
<feature type="region of interest" description="Disordered" evidence="7">
    <location>
        <begin position="1"/>
        <end position="27"/>
    </location>
</feature>
<evidence type="ECO:0000256" key="3">
    <source>
        <dbReference type="ARBA" id="ARBA00022737"/>
    </source>
</evidence>
<keyword evidence="10" id="KW-1185">Reference proteome</keyword>
<dbReference type="Proteomes" id="UP000249363">
    <property type="component" value="Unassembled WGS sequence"/>
</dbReference>
<dbReference type="GO" id="GO:0008270">
    <property type="term" value="F:zinc ion binding"/>
    <property type="evidence" value="ECO:0007669"/>
    <property type="project" value="UniProtKB-KW"/>
</dbReference>
<dbReference type="PANTHER" id="PTHR40626">
    <property type="entry name" value="MIP31509P"/>
    <property type="match status" value="1"/>
</dbReference>
<dbReference type="OrthoDB" id="654211at2759"/>
<evidence type="ECO:0000313" key="10">
    <source>
        <dbReference type="Proteomes" id="UP000249363"/>
    </source>
</evidence>
<feature type="compositionally biased region" description="Low complexity" evidence="7">
    <location>
        <begin position="112"/>
        <end position="124"/>
    </location>
</feature>
<dbReference type="GO" id="GO:0000978">
    <property type="term" value="F:RNA polymerase II cis-regulatory region sequence-specific DNA binding"/>
    <property type="evidence" value="ECO:0007669"/>
    <property type="project" value="InterPro"/>
</dbReference>
<evidence type="ECO:0000256" key="7">
    <source>
        <dbReference type="SAM" id="MobiDB-lite"/>
    </source>
</evidence>